<accession>A0A6L9MI38</accession>
<dbReference type="GO" id="GO:0019867">
    <property type="term" value="C:outer membrane"/>
    <property type="evidence" value="ECO:0007669"/>
    <property type="project" value="InterPro"/>
</dbReference>
<evidence type="ECO:0000313" key="5">
    <source>
        <dbReference type="EMBL" id="NDV87499.1"/>
    </source>
</evidence>
<evidence type="ECO:0000256" key="1">
    <source>
        <dbReference type="ARBA" id="ARBA00005445"/>
    </source>
</evidence>
<gene>
    <name evidence="5" type="ORF">GTW51_12395</name>
</gene>
<evidence type="ECO:0000256" key="3">
    <source>
        <dbReference type="SAM" id="SignalP"/>
    </source>
</evidence>
<evidence type="ECO:0000259" key="4">
    <source>
        <dbReference type="PROSITE" id="PS51208"/>
    </source>
</evidence>
<sequence>MMKVLAGVKLTMAALAVIGAGETRSLAQSLDSFGVLAGSTVTNTGSTVINGNVGVSPGTAVVGFPPGIVNAPYATFLNDGVAVQAQIDLTNRYVDLFNRPATINLSGRDLAGLTLSPGVFKYDTSAQLSGTLTLDAQFNPNAVFIINIGSTLTTASTSTVSLINGAQGANVFFVVGSSATLGTETTLAGQILALTSITLNTGADILCGAALARNGAVTLDTNRITVCPAVTVPVVPVVTPPVVTLPDGTPVVVVPPGTPVATPPDGTPIITLPDGTPVFILPDGSIAIVAPVVLPTPAAVSVADGIDSFVAGGGELPLVFRLLTPAQTVLVLEQLTGEVATSVAPAGRQAMNSFMNEVFDRMNEGPYAPETVPEQPAPPATVRVLGYGPEAGTTLQMLGGVAMYGAPVAAPPPQTKPWNGWIAGYGQETRTDGDSYWGSHDREIDTVGVAVGIDYALTPDTIAGFAVGLGRSTFGLDGASGSGESDMVHAAIYGRTNFDAAYVAASIAVGYSDVSTERDLTIGITERFDADFSAWNLAGRVETGYRFDVPEIAVIPGRGWFTPYASLQVQQYYTPDYSETSDSNSVFVLDVDSSDSTGVRTELGARFGQIIPLSDDATLKLRSRLAWAHDEVSGQTLDASFRALPGSDFQIKGADESGDYLLASAGAEVAWSNGLAVGATFDSELSSDSTTLSGIGRVSYRW</sequence>
<dbReference type="Gene3D" id="2.40.128.130">
    <property type="entry name" value="Autotransporter beta-domain"/>
    <property type="match status" value="1"/>
</dbReference>
<keyword evidence="6" id="KW-1185">Reference proteome</keyword>
<proteinExistence type="inferred from homology"/>
<dbReference type="EMBL" id="JAAAMJ010000008">
    <property type="protein sequence ID" value="NDV87499.1"/>
    <property type="molecule type" value="Genomic_DNA"/>
</dbReference>
<dbReference type="InterPro" id="IPR021884">
    <property type="entry name" value="Ice-bd_prot"/>
</dbReference>
<name>A0A6L9MI38_9HYPH</name>
<feature type="domain" description="Autotransporter" evidence="4">
    <location>
        <begin position="413"/>
        <end position="702"/>
    </location>
</feature>
<protein>
    <submittedName>
        <fullName evidence="5">DUF3494 domain-containing protein</fullName>
    </submittedName>
</protein>
<dbReference type="RefSeq" id="WP_163044245.1">
    <property type="nucleotide sequence ID" value="NZ_JAAAMJ010000008.1"/>
</dbReference>
<comment type="similarity">
    <text evidence="1">Belongs to the ice-binding protein family.</text>
</comment>
<dbReference type="InterPro" id="IPR036709">
    <property type="entry name" value="Autotransporte_beta_dom_sf"/>
</dbReference>
<keyword evidence="2 3" id="KW-0732">Signal</keyword>
<dbReference type="Pfam" id="PF03797">
    <property type="entry name" value="Autotransporter"/>
    <property type="match status" value="1"/>
</dbReference>
<reference evidence="5 6" key="1">
    <citation type="submission" date="2020-01" db="EMBL/GenBank/DDBJ databases">
        <title>Genomes of bacteria type strains.</title>
        <authorList>
            <person name="Chen J."/>
            <person name="Zhu S."/>
            <person name="Chen J."/>
        </authorList>
    </citation>
    <scope>NUCLEOTIDE SEQUENCE [LARGE SCALE GENOMIC DNA]</scope>
    <source>
        <strain evidence="5 6">KCTC 52919</strain>
    </source>
</reference>
<dbReference type="SUPFAM" id="SSF103515">
    <property type="entry name" value="Autotransporter"/>
    <property type="match status" value="1"/>
</dbReference>
<evidence type="ECO:0000313" key="6">
    <source>
        <dbReference type="Proteomes" id="UP000476332"/>
    </source>
</evidence>
<comment type="caution">
    <text evidence="5">The sequence shown here is derived from an EMBL/GenBank/DDBJ whole genome shotgun (WGS) entry which is preliminary data.</text>
</comment>
<dbReference type="NCBIfam" id="TIGR01414">
    <property type="entry name" value="autotrans_barl"/>
    <property type="match status" value="1"/>
</dbReference>
<dbReference type="InterPro" id="IPR005546">
    <property type="entry name" value="Autotransporte_beta"/>
</dbReference>
<organism evidence="5 6">
    <name type="scientific">Aurantimonas aggregata</name>
    <dbReference type="NCBI Taxonomy" id="2047720"/>
    <lineage>
        <taxon>Bacteria</taxon>
        <taxon>Pseudomonadati</taxon>
        <taxon>Pseudomonadota</taxon>
        <taxon>Alphaproteobacteria</taxon>
        <taxon>Hyphomicrobiales</taxon>
        <taxon>Aurantimonadaceae</taxon>
        <taxon>Aurantimonas</taxon>
    </lineage>
</organism>
<dbReference type="SMART" id="SM00869">
    <property type="entry name" value="Autotransporter"/>
    <property type="match status" value="1"/>
</dbReference>
<feature type="signal peptide" evidence="3">
    <location>
        <begin position="1"/>
        <end position="16"/>
    </location>
</feature>
<dbReference type="AlphaFoldDB" id="A0A6L9MI38"/>
<dbReference type="InterPro" id="IPR006315">
    <property type="entry name" value="OM_autotransptr_brl_dom"/>
</dbReference>
<dbReference type="PROSITE" id="PS51208">
    <property type="entry name" value="AUTOTRANSPORTER"/>
    <property type="match status" value="1"/>
</dbReference>
<dbReference type="Proteomes" id="UP000476332">
    <property type="component" value="Unassembled WGS sequence"/>
</dbReference>
<dbReference type="Pfam" id="PF11999">
    <property type="entry name" value="Ice_binding"/>
    <property type="match status" value="1"/>
</dbReference>
<evidence type="ECO:0000256" key="2">
    <source>
        <dbReference type="ARBA" id="ARBA00022729"/>
    </source>
</evidence>
<feature type="chain" id="PRO_5026733562" evidence="3">
    <location>
        <begin position="17"/>
        <end position="702"/>
    </location>
</feature>